<evidence type="ECO:0000313" key="9">
    <source>
        <dbReference type="EMBL" id="MBN9645106.1"/>
    </source>
</evidence>
<dbReference type="GO" id="GO:0015940">
    <property type="term" value="P:pantothenate biosynthetic process"/>
    <property type="evidence" value="ECO:0007669"/>
    <property type="project" value="UniProtKB-KW"/>
</dbReference>
<dbReference type="InterPro" id="IPR042176">
    <property type="entry name" value="Pantoate_ligase_C"/>
</dbReference>
<dbReference type="Pfam" id="PF02569">
    <property type="entry name" value="Pantoate_ligase"/>
    <property type="match status" value="1"/>
</dbReference>
<dbReference type="EMBL" id="JAFLEQ010000017">
    <property type="protein sequence ID" value="MBN9645106.1"/>
    <property type="molecule type" value="Genomic_DNA"/>
</dbReference>
<keyword evidence="4 9" id="KW-0436">Ligase</keyword>
<dbReference type="InterPro" id="IPR003721">
    <property type="entry name" value="Pantoate_ligase"/>
</dbReference>
<dbReference type="InterPro" id="IPR014729">
    <property type="entry name" value="Rossmann-like_a/b/a_fold"/>
</dbReference>
<dbReference type="PANTHER" id="PTHR21299:SF1">
    <property type="entry name" value="PANTOATE--BETA-ALANINE LIGASE"/>
    <property type="match status" value="1"/>
</dbReference>
<organism evidence="9 10">
    <name type="scientific">Corynebacterium mendelii</name>
    <dbReference type="NCBI Taxonomy" id="2765362"/>
    <lineage>
        <taxon>Bacteria</taxon>
        <taxon>Bacillati</taxon>
        <taxon>Actinomycetota</taxon>
        <taxon>Actinomycetes</taxon>
        <taxon>Mycobacteriales</taxon>
        <taxon>Corynebacteriaceae</taxon>
        <taxon>Corynebacterium</taxon>
    </lineage>
</organism>
<dbReference type="RefSeq" id="WP_207279582.1">
    <property type="nucleotide sequence ID" value="NZ_JAFLEQ010000017.1"/>
</dbReference>
<comment type="caution">
    <text evidence="9">The sequence shown here is derived from an EMBL/GenBank/DDBJ whole genome shotgun (WGS) entry which is preliminary data.</text>
</comment>
<dbReference type="PANTHER" id="PTHR21299">
    <property type="entry name" value="CYTIDYLATE KINASE/PANTOATE-BETA-ALANINE LIGASE"/>
    <property type="match status" value="1"/>
</dbReference>
<dbReference type="GO" id="GO:0004592">
    <property type="term" value="F:pantoate-beta-alanine ligase activity"/>
    <property type="evidence" value="ECO:0007669"/>
    <property type="project" value="UniProtKB-EC"/>
</dbReference>
<accession>A0A939E3P7</accession>
<evidence type="ECO:0000256" key="5">
    <source>
        <dbReference type="ARBA" id="ARBA00022655"/>
    </source>
</evidence>
<dbReference type="SUPFAM" id="SSF52374">
    <property type="entry name" value="Nucleotidylyl transferase"/>
    <property type="match status" value="1"/>
</dbReference>
<dbReference type="Proteomes" id="UP000664332">
    <property type="component" value="Unassembled WGS sequence"/>
</dbReference>
<evidence type="ECO:0000256" key="8">
    <source>
        <dbReference type="ARBA" id="ARBA00048258"/>
    </source>
</evidence>
<comment type="pathway">
    <text evidence="1">Cofactor biosynthesis; (R)-pantothenate biosynthesis; (R)-pantothenate from (R)-pantoate and beta-alanine: step 1/1.</text>
</comment>
<dbReference type="AlphaFoldDB" id="A0A939E3P7"/>
<keyword evidence="7" id="KW-0067">ATP-binding</keyword>
<name>A0A939E3P7_9CORY</name>
<protein>
    <recommendedName>
        <fullName evidence="3">pantoate--beta-alanine ligase (AMP-forming)</fullName>
        <ecNumber evidence="3">6.3.2.1</ecNumber>
    </recommendedName>
</protein>
<evidence type="ECO:0000256" key="1">
    <source>
        <dbReference type="ARBA" id="ARBA00004990"/>
    </source>
</evidence>
<evidence type="ECO:0000313" key="10">
    <source>
        <dbReference type="Proteomes" id="UP000664332"/>
    </source>
</evidence>
<dbReference type="Gene3D" id="3.30.1300.10">
    <property type="entry name" value="Pantoate-beta-alanine ligase, C-terminal domain"/>
    <property type="match status" value="1"/>
</dbReference>
<reference evidence="9" key="1">
    <citation type="submission" date="2021-03" db="EMBL/GenBank/DDBJ databases">
        <authorList>
            <person name="Sun Q."/>
        </authorList>
    </citation>
    <scope>NUCLEOTIDE SEQUENCE</scope>
    <source>
        <strain evidence="9">CCM 8862</strain>
    </source>
</reference>
<sequence length="329" mass="35939">MAQTTRALRKTGRPVVLVPVQLPLHEAHIELICAARSLPRAVVVAAVIDEQTLMGNGADKMTVAVIADQDRARLEQAGCELVYVPSMDELFPSGFRTTVTAGELGACLEGAVQPGYFDKYLTAVAKLINQSHCSDVVIGEKKYQHLLLVQQMVTDLSWEITVHSVPVIRRRDGVAVSRAEKQLSPEQRETAIALSAALTAGAHAGPQGPEKVKETAQMVLESVPGIDIDYLEITDCWLNPITAVTGDHTEARLIAAVRIGDTRLVDNVGVICEDLTARQEKEIVQAALNAAGLDSELSEQEYRELKSLKRKVDEIRSARHHRDSDTDNR</sequence>
<evidence type="ECO:0000256" key="4">
    <source>
        <dbReference type="ARBA" id="ARBA00022598"/>
    </source>
</evidence>
<dbReference type="GO" id="GO:0005524">
    <property type="term" value="F:ATP binding"/>
    <property type="evidence" value="ECO:0007669"/>
    <property type="project" value="UniProtKB-KW"/>
</dbReference>
<keyword evidence="6" id="KW-0547">Nucleotide-binding</keyword>
<dbReference type="GO" id="GO:0005829">
    <property type="term" value="C:cytosol"/>
    <property type="evidence" value="ECO:0007669"/>
    <property type="project" value="TreeGrafter"/>
</dbReference>
<comment type="similarity">
    <text evidence="2">Belongs to the pantothenate synthetase family.</text>
</comment>
<dbReference type="Gene3D" id="3.40.50.620">
    <property type="entry name" value="HUPs"/>
    <property type="match status" value="1"/>
</dbReference>
<gene>
    <name evidence="9" type="ORF">JZY06_10875</name>
</gene>
<evidence type="ECO:0000256" key="2">
    <source>
        <dbReference type="ARBA" id="ARBA00009256"/>
    </source>
</evidence>
<keyword evidence="5" id="KW-0566">Pantothenate biosynthesis</keyword>
<proteinExistence type="inferred from homology"/>
<evidence type="ECO:0000256" key="6">
    <source>
        <dbReference type="ARBA" id="ARBA00022741"/>
    </source>
</evidence>
<dbReference type="EC" id="6.3.2.1" evidence="3"/>
<comment type="catalytic activity">
    <reaction evidence="8">
        <text>(R)-pantoate + beta-alanine + ATP = (R)-pantothenate + AMP + diphosphate + H(+)</text>
        <dbReference type="Rhea" id="RHEA:10912"/>
        <dbReference type="ChEBI" id="CHEBI:15378"/>
        <dbReference type="ChEBI" id="CHEBI:15980"/>
        <dbReference type="ChEBI" id="CHEBI:29032"/>
        <dbReference type="ChEBI" id="CHEBI:30616"/>
        <dbReference type="ChEBI" id="CHEBI:33019"/>
        <dbReference type="ChEBI" id="CHEBI:57966"/>
        <dbReference type="ChEBI" id="CHEBI:456215"/>
        <dbReference type="EC" id="6.3.2.1"/>
    </reaction>
</comment>
<evidence type="ECO:0000256" key="7">
    <source>
        <dbReference type="ARBA" id="ARBA00022840"/>
    </source>
</evidence>
<keyword evidence="10" id="KW-1185">Reference proteome</keyword>
<evidence type="ECO:0000256" key="3">
    <source>
        <dbReference type="ARBA" id="ARBA00012219"/>
    </source>
</evidence>